<evidence type="ECO:0000259" key="7">
    <source>
        <dbReference type="Pfam" id="PF08263"/>
    </source>
</evidence>
<evidence type="ECO:0000256" key="6">
    <source>
        <dbReference type="ARBA" id="ARBA00023180"/>
    </source>
</evidence>
<evidence type="ECO:0000313" key="10">
    <source>
        <dbReference type="Proteomes" id="UP001151529"/>
    </source>
</evidence>
<keyword evidence="10" id="KW-1185">Reference proteome</keyword>
<dbReference type="OrthoDB" id="852079at2759"/>
<comment type="subcellular location">
    <subcellularLocation>
        <location evidence="1">Membrane</location>
    </subcellularLocation>
</comment>
<evidence type="ECO:0000256" key="5">
    <source>
        <dbReference type="ARBA" id="ARBA00023136"/>
    </source>
</evidence>
<sequence>MASLLISSVPEKLFCPSFSMLCFHFVFIRSLSAEGVFLLEFRKSVIDSDNNLQSWNSLDSTPCIWKGVGCSTNLEVTSLNLHSLNLSGSLSTIATIFQCLLQLLSGPIPQCLGECRSLEILDLCANKFHGEFPAHLCSLNTLKLLYFCENYIFGEISREIGNLTSLVELVIYNNNLTGTIPASIRELKHLRVIWASVNSFTGPIPPEISECESLEILRLAMNSFQGSLPKELQKLQNLTNLILEGKHFYLGRFLLR</sequence>
<name>A0A9Q0VP85_SALVM</name>
<evidence type="ECO:0000256" key="1">
    <source>
        <dbReference type="ARBA" id="ARBA00004370"/>
    </source>
</evidence>
<keyword evidence="5" id="KW-0472">Membrane</keyword>
<organism evidence="9 10">
    <name type="scientific">Salix viminalis</name>
    <name type="common">Common osier</name>
    <name type="synonym">Basket willow</name>
    <dbReference type="NCBI Taxonomy" id="40686"/>
    <lineage>
        <taxon>Eukaryota</taxon>
        <taxon>Viridiplantae</taxon>
        <taxon>Streptophyta</taxon>
        <taxon>Embryophyta</taxon>
        <taxon>Tracheophyta</taxon>
        <taxon>Spermatophyta</taxon>
        <taxon>Magnoliopsida</taxon>
        <taxon>eudicotyledons</taxon>
        <taxon>Gunneridae</taxon>
        <taxon>Pentapetalae</taxon>
        <taxon>rosids</taxon>
        <taxon>fabids</taxon>
        <taxon>Malpighiales</taxon>
        <taxon>Salicaceae</taxon>
        <taxon>Saliceae</taxon>
        <taxon>Salix</taxon>
    </lineage>
</organism>
<dbReference type="Proteomes" id="UP001151529">
    <property type="component" value="Chromosome 16"/>
</dbReference>
<dbReference type="AlphaFoldDB" id="A0A9Q0VP85"/>
<feature type="domain" description="Leucine-rich repeat-containing N-terminal plant-type" evidence="7">
    <location>
        <begin position="33"/>
        <end position="71"/>
    </location>
</feature>
<accession>A0A9Q0VP85</accession>
<proteinExistence type="predicted"/>
<dbReference type="Pfam" id="PF23598">
    <property type="entry name" value="LRR_14"/>
    <property type="match status" value="1"/>
</dbReference>
<evidence type="ECO:0000313" key="9">
    <source>
        <dbReference type="EMBL" id="KAJ6752259.1"/>
    </source>
</evidence>
<dbReference type="EMBL" id="JAPFFL010000001">
    <property type="protein sequence ID" value="KAJ6752259.1"/>
    <property type="molecule type" value="Genomic_DNA"/>
</dbReference>
<keyword evidence="2" id="KW-0433">Leucine-rich repeat</keyword>
<comment type="caution">
    <text evidence="9">The sequence shown here is derived from an EMBL/GenBank/DDBJ whole genome shotgun (WGS) entry which is preliminary data.</text>
</comment>
<protein>
    <recommendedName>
        <fullName evidence="11">Leucine-rich repeat-containing N-terminal plant-type domain-containing protein</fullName>
    </recommendedName>
</protein>
<keyword evidence="3" id="KW-0732">Signal</keyword>
<reference evidence="9" key="2">
    <citation type="journal article" date="2023" name="Int. J. Mol. Sci.">
        <title>De Novo Assembly and Annotation of 11 Diverse Shrub Willow (Salix) Genomes Reveals Novel Gene Organization in Sex-Linked Regions.</title>
        <authorList>
            <person name="Hyden B."/>
            <person name="Feng K."/>
            <person name="Yates T.B."/>
            <person name="Jawdy S."/>
            <person name="Cereghino C."/>
            <person name="Smart L.B."/>
            <person name="Muchero W."/>
        </authorList>
    </citation>
    <scope>NUCLEOTIDE SEQUENCE [LARGE SCALE GENOMIC DNA]</scope>
    <source>
        <tissue evidence="9">Shoot tip</tissue>
    </source>
</reference>
<dbReference type="InterPro" id="IPR032675">
    <property type="entry name" value="LRR_dom_sf"/>
</dbReference>
<dbReference type="Gene3D" id="3.80.10.10">
    <property type="entry name" value="Ribonuclease Inhibitor"/>
    <property type="match status" value="2"/>
</dbReference>
<keyword evidence="4" id="KW-0677">Repeat</keyword>
<evidence type="ECO:0000256" key="2">
    <source>
        <dbReference type="ARBA" id="ARBA00022614"/>
    </source>
</evidence>
<keyword evidence="6" id="KW-0325">Glycoprotein</keyword>
<reference evidence="9" key="1">
    <citation type="submission" date="2022-11" db="EMBL/GenBank/DDBJ databases">
        <authorList>
            <person name="Hyden B.L."/>
            <person name="Feng K."/>
            <person name="Yates T."/>
            <person name="Jawdy S."/>
            <person name="Smart L.B."/>
            <person name="Muchero W."/>
        </authorList>
    </citation>
    <scope>NUCLEOTIDE SEQUENCE</scope>
    <source>
        <tissue evidence="9">Shoot tip</tissue>
    </source>
</reference>
<gene>
    <name evidence="9" type="ORF">OIU85_002664</name>
</gene>
<dbReference type="SUPFAM" id="SSF52058">
    <property type="entry name" value="L domain-like"/>
    <property type="match status" value="1"/>
</dbReference>
<evidence type="ECO:0000259" key="8">
    <source>
        <dbReference type="Pfam" id="PF23598"/>
    </source>
</evidence>
<dbReference type="PANTHER" id="PTHR47988">
    <property type="entry name" value="SOMATIC EMBRYOGENESIS RECEPTOR KINASE 1"/>
    <property type="match status" value="1"/>
</dbReference>
<dbReference type="InterPro" id="IPR013210">
    <property type="entry name" value="LRR_N_plant-typ"/>
</dbReference>
<feature type="domain" description="Disease resistance R13L4/SHOC-2-like LRR" evidence="8">
    <location>
        <begin position="111"/>
        <end position="243"/>
    </location>
</feature>
<dbReference type="Pfam" id="PF08263">
    <property type="entry name" value="LRRNT_2"/>
    <property type="match status" value="1"/>
</dbReference>
<dbReference type="FunFam" id="3.80.10.10:FF:000041">
    <property type="entry name" value="LRR receptor-like serine/threonine-protein kinase ERECTA"/>
    <property type="match status" value="1"/>
</dbReference>
<evidence type="ECO:0000256" key="4">
    <source>
        <dbReference type="ARBA" id="ARBA00022737"/>
    </source>
</evidence>
<evidence type="ECO:0000256" key="3">
    <source>
        <dbReference type="ARBA" id="ARBA00022729"/>
    </source>
</evidence>
<dbReference type="InterPro" id="IPR055414">
    <property type="entry name" value="LRR_R13L4/SHOC2-like"/>
</dbReference>
<dbReference type="GO" id="GO:0016020">
    <property type="term" value="C:membrane"/>
    <property type="evidence" value="ECO:0007669"/>
    <property type="project" value="UniProtKB-SubCell"/>
</dbReference>
<evidence type="ECO:0008006" key="11">
    <source>
        <dbReference type="Google" id="ProtNLM"/>
    </source>
</evidence>